<evidence type="ECO:0000313" key="2">
    <source>
        <dbReference type="EMBL" id="GLR18906.1"/>
    </source>
</evidence>
<evidence type="ECO:0000313" key="3">
    <source>
        <dbReference type="Proteomes" id="UP001156666"/>
    </source>
</evidence>
<dbReference type="InterPro" id="IPR026444">
    <property type="entry name" value="Secre_tail"/>
</dbReference>
<dbReference type="EMBL" id="BSOH01000023">
    <property type="protein sequence ID" value="GLR18906.1"/>
    <property type="molecule type" value="Genomic_DNA"/>
</dbReference>
<comment type="caution">
    <text evidence="2">The sequence shown here is derived from an EMBL/GenBank/DDBJ whole genome shotgun (WGS) entry which is preliminary data.</text>
</comment>
<proteinExistence type="predicted"/>
<name>A0AA37SUB3_9BACT</name>
<dbReference type="Proteomes" id="UP001156666">
    <property type="component" value="Unassembled WGS sequence"/>
</dbReference>
<gene>
    <name evidence="2" type="ORF">GCM10007940_35220</name>
</gene>
<organism evidence="2 3">
    <name type="scientific">Portibacter lacus</name>
    <dbReference type="NCBI Taxonomy" id="1099794"/>
    <lineage>
        <taxon>Bacteria</taxon>
        <taxon>Pseudomonadati</taxon>
        <taxon>Bacteroidota</taxon>
        <taxon>Saprospiria</taxon>
        <taxon>Saprospirales</taxon>
        <taxon>Haliscomenobacteraceae</taxon>
        <taxon>Portibacter</taxon>
    </lineage>
</organism>
<sequence>MFKANFLINNYMKIILYVILTVVIASTEVKAQNSCPSICNNSYIFYNYGIFYNYDSYLNQGTFYNHNTFHNYGSFNNEGTYLNYRTFNNESTFNNEADFYNEADFHNQGTFYNDYPFNNYGTFKNEGTFNNDYTFYNHGSFENIDTITDLGDFVGFGEFINRGLLSPGNSPGIINIDGSLTFSSPQSTDFPKYLAELSTNSNDVINVGGAVTFSGELEVLLIDGKVPLMGESFTLMSYSSRTGTFTNVNLPAGYDWSLDYGSSELTLTMNTLLPVELFSFEGKAIGDDIHLNWITSIEANNDYFSIERSGDGNEFVTIGRVEGRGTTNKEVIYDFIDRSSISGENYYRLKQVDNNGDYDYSKIISVNKAGSRIIWYENPVLDGMLNIHLDAELSDELNYILYDMAGNIIKQEKLSNWQSEINVRDLKGIFLLRLESPKTNIIQKVIISK</sequence>
<accession>A0AA37SUB3</accession>
<reference evidence="2" key="1">
    <citation type="journal article" date="2014" name="Int. J. Syst. Evol. Microbiol.">
        <title>Complete genome sequence of Corynebacterium casei LMG S-19264T (=DSM 44701T), isolated from a smear-ripened cheese.</title>
        <authorList>
            <consortium name="US DOE Joint Genome Institute (JGI-PGF)"/>
            <person name="Walter F."/>
            <person name="Albersmeier A."/>
            <person name="Kalinowski J."/>
            <person name="Ruckert C."/>
        </authorList>
    </citation>
    <scope>NUCLEOTIDE SEQUENCE</scope>
    <source>
        <strain evidence="2">NBRC 108769</strain>
    </source>
</reference>
<dbReference type="NCBIfam" id="TIGR04183">
    <property type="entry name" value="Por_Secre_tail"/>
    <property type="match status" value="1"/>
</dbReference>
<dbReference type="Pfam" id="PF18962">
    <property type="entry name" value="Por_Secre_tail"/>
    <property type="match status" value="1"/>
</dbReference>
<keyword evidence="3" id="KW-1185">Reference proteome</keyword>
<dbReference type="AlphaFoldDB" id="A0AA37SUB3"/>
<protein>
    <recommendedName>
        <fullName evidence="1">Secretion system C-terminal sorting domain-containing protein</fullName>
    </recommendedName>
</protein>
<evidence type="ECO:0000259" key="1">
    <source>
        <dbReference type="Pfam" id="PF18962"/>
    </source>
</evidence>
<reference evidence="2" key="2">
    <citation type="submission" date="2023-01" db="EMBL/GenBank/DDBJ databases">
        <title>Draft genome sequence of Portibacter lacus strain NBRC 108769.</title>
        <authorList>
            <person name="Sun Q."/>
            <person name="Mori K."/>
        </authorList>
    </citation>
    <scope>NUCLEOTIDE SEQUENCE</scope>
    <source>
        <strain evidence="2">NBRC 108769</strain>
    </source>
</reference>
<feature type="domain" description="Secretion system C-terminal sorting" evidence="1">
    <location>
        <begin position="378"/>
        <end position="447"/>
    </location>
</feature>